<dbReference type="AlphaFoldDB" id="A0A6N1AJ15"/>
<organism evidence="1 2">
    <name type="scientific">Azospirillum oryzae</name>
    <dbReference type="NCBI Taxonomy" id="286727"/>
    <lineage>
        <taxon>Bacteria</taxon>
        <taxon>Pseudomonadati</taxon>
        <taxon>Pseudomonadota</taxon>
        <taxon>Alphaproteobacteria</taxon>
        <taxon>Rhodospirillales</taxon>
        <taxon>Azospirillaceae</taxon>
        <taxon>Azospirillum</taxon>
    </lineage>
</organism>
<dbReference type="InterPro" id="IPR027417">
    <property type="entry name" value="P-loop_NTPase"/>
</dbReference>
<dbReference type="Proteomes" id="UP000509702">
    <property type="component" value="Chromosome"/>
</dbReference>
<evidence type="ECO:0000313" key="1">
    <source>
        <dbReference type="EMBL" id="QKS51108.1"/>
    </source>
</evidence>
<accession>A0A6N1AJ15</accession>
<keyword evidence="2" id="KW-1185">Reference proteome</keyword>
<name>A0A6N1AJ15_9PROT</name>
<dbReference type="SUPFAM" id="SSF53448">
    <property type="entry name" value="Nucleotide-diphospho-sugar transferases"/>
    <property type="match status" value="1"/>
</dbReference>
<dbReference type="KEGG" id="aoz:HUE56_11380"/>
<sequence>MSGVHCFTSFTYSYLSRARVLAQTLRRVHPDWTMWALIVDELPDGVSAAEAHAGFDKVVFARDLGIPHFDSWIFGHDIVEACTAVKGRMLAEMLRLGCETVVYLDPDIAVFSSLDETLGRHDDGAILLTPHQIDPNDTLPVIADNELGSLKYGTYNLGFIAVRNVAEGRRFADWWADMLHIACYDDPDNGIFTDQKWCDLVPAFFDGVRILRDPGCNVASWNLSRRQVEIGHDGGILVNGSPLKFYHFTKINSVGDVMTERYADGNIHVHELWHWYKRAIAAPAGPNIPRDWWAYGRFDNGVPVSREMRLLFRENPLLATAFPTPLRTIGSCFFDWLGRERPEILKSGAVGFVVLGMHRSGTSALAGWFAKRGVCRGDRFIGADDGNPDGYWEHEELVTINERLLAAAGGGWDTVDMAVPENSQAADGALSKRAQAFLSDLGRDRRLWFLKDPRLCRTLSFWIPRLEALPARIKYLHVVRDPWSVARSLARRDGLSAEHSHLLWALHNLEAERQTRGRPRVWLEFDTMVASGDEAVLAAIQAQLPDGALDDLTVDLEHDAIHADRVRSAGSRSGVGDDGLFDVGRLHGLLTALREDDGRMSLMAEIDGCRERLFHQIRTYRTLLLDQEREALRARAETLAVKSQERLDMWRQTDEQLRAMTEQRDRVLRLLQERAPNPFGRSR</sequence>
<dbReference type="EMBL" id="CP054619">
    <property type="protein sequence ID" value="QKS51108.1"/>
    <property type="molecule type" value="Genomic_DNA"/>
</dbReference>
<proteinExistence type="predicted"/>
<reference evidence="1 2" key="1">
    <citation type="submission" date="2020-06" db="EMBL/GenBank/DDBJ databases">
        <title>Complete genome of Azosprillum oryzae KACC14407.</title>
        <authorList>
            <person name="Kim M."/>
            <person name="Park Y.-J."/>
            <person name="Shin J.-H."/>
        </authorList>
    </citation>
    <scope>NUCLEOTIDE SEQUENCE [LARGE SCALE GENOMIC DNA]</scope>
    <source>
        <strain evidence="1 2">KACC 14407</strain>
    </source>
</reference>
<dbReference type="Gene3D" id="3.40.50.300">
    <property type="entry name" value="P-loop containing nucleotide triphosphate hydrolases"/>
    <property type="match status" value="1"/>
</dbReference>
<dbReference type="SUPFAM" id="SSF52540">
    <property type="entry name" value="P-loop containing nucleoside triphosphate hydrolases"/>
    <property type="match status" value="1"/>
</dbReference>
<dbReference type="InterPro" id="IPR029044">
    <property type="entry name" value="Nucleotide-diphossugar_trans"/>
</dbReference>
<dbReference type="Gene3D" id="3.90.550.10">
    <property type="entry name" value="Spore Coat Polysaccharide Biosynthesis Protein SpsA, Chain A"/>
    <property type="match status" value="1"/>
</dbReference>
<protein>
    <submittedName>
        <fullName evidence="1">Uncharacterized protein</fullName>
    </submittedName>
</protein>
<evidence type="ECO:0000313" key="2">
    <source>
        <dbReference type="Proteomes" id="UP000509702"/>
    </source>
</evidence>
<gene>
    <name evidence="1" type="ORF">HUE56_11380</name>
</gene>
<dbReference type="RefSeq" id="WP_174757205.1">
    <property type="nucleotide sequence ID" value="NZ_BSOV01000018.1"/>
</dbReference>